<comment type="caution">
    <text evidence="2">The sequence shown here is derived from an EMBL/GenBank/DDBJ whole genome shotgun (WGS) entry which is preliminary data.</text>
</comment>
<dbReference type="AlphaFoldDB" id="A0ABD3QPP8"/>
<accession>A0ABD3QPP8</accession>
<dbReference type="Proteomes" id="UP001516023">
    <property type="component" value="Unassembled WGS sequence"/>
</dbReference>
<evidence type="ECO:0000256" key="1">
    <source>
        <dbReference type="SAM" id="MobiDB-lite"/>
    </source>
</evidence>
<name>A0ABD3QPP8_9STRA</name>
<reference evidence="2 3" key="1">
    <citation type="journal article" date="2020" name="G3 (Bethesda)">
        <title>Improved Reference Genome for Cyclotella cryptica CCMP332, a Model for Cell Wall Morphogenesis, Salinity Adaptation, and Lipid Production in Diatoms (Bacillariophyta).</title>
        <authorList>
            <person name="Roberts W.R."/>
            <person name="Downey K.M."/>
            <person name="Ruck E.C."/>
            <person name="Traller J.C."/>
            <person name="Alverson A.J."/>
        </authorList>
    </citation>
    <scope>NUCLEOTIDE SEQUENCE [LARGE SCALE GENOMIC DNA]</scope>
    <source>
        <strain evidence="2 3">CCMP332</strain>
    </source>
</reference>
<evidence type="ECO:0000313" key="2">
    <source>
        <dbReference type="EMBL" id="KAL3799755.1"/>
    </source>
</evidence>
<keyword evidence="3" id="KW-1185">Reference proteome</keyword>
<dbReference type="EMBL" id="JABMIG020000036">
    <property type="protein sequence ID" value="KAL3799755.1"/>
    <property type="molecule type" value="Genomic_DNA"/>
</dbReference>
<feature type="compositionally biased region" description="Basic and acidic residues" evidence="1">
    <location>
        <begin position="205"/>
        <end position="229"/>
    </location>
</feature>
<organism evidence="2 3">
    <name type="scientific">Cyclotella cryptica</name>
    <dbReference type="NCBI Taxonomy" id="29204"/>
    <lineage>
        <taxon>Eukaryota</taxon>
        <taxon>Sar</taxon>
        <taxon>Stramenopiles</taxon>
        <taxon>Ochrophyta</taxon>
        <taxon>Bacillariophyta</taxon>
        <taxon>Coscinodiscophyceae</taxon>
        <taxon>Thalassiosirophycidae</taxon>
        <taxon>Stephanodiscales</taxon>
        <taxon>Stephanodiscaceae</taxon>
        <taxon>Cyclotella</taxon>
    </lineage>
</organism>
<protein>
    <submittedName>
        <fullName evidence="2">Uncharacterized protein</fullName>
    </submittedName>
</protein>
<feature type="region of interest" description="Disordered" evidence="1">
    <location>
        <begin position="205"/>
        <end position="234"/>
    </location>
</feature>
<evidence type="ECO:0000313" key="3">
    <source>
        <dbReference type="Proteomes" id="UP001516023"/>
    </source>
</evidence>
<sequence>MSIKVISAAIQSARQAFPKPFPSATQFTPQSKPIHSSARLLRRPQKDLFTPSPFAKSDTIPITDDFVIHRELKEGDNVYGVRRYLLLPRIDDDSYTRIPQEDVIASLNASKNILFGARLHISNLSSQSTKNDSNGNLSEYLNACGPLLDVAKEDASINGQQPQALCTLNGLCSWVEKCLENNGTGSQVLTVLLNQDQPNILHEIITEENRTPSATADDKSNMESDDHPRSKQRIRNRSAKYILEKESDRITQLEAVRAIATGIPRPGHTVVGMGTYRNGREAWTNLAWEYCRLAPSAWEDVCPRGLEELVLYVSRNGEVSAMEHLAHTEEGYLREAGGTMARLFFV</sequence>
<gene>
    <name evidence="2" type="ORF">HJC23_010405</name>
</gene>
<proteinExistence type="predicted"/>